<dbReference type="Pfam" id="PF01844">
    <property type="entry name" value="HNH"/>
    <property type="match status" value="1"/>
</dbReference>
<comment type="similarity">
    <text evidence="1">Belongs to the Rv1128c/1148c/1588c/1702c/1945/3466 family.</text>
</comment>
<evidence type="ECO:0000256" key="1">
    <source>
        <dbReference type="ARBA" id="ARBA00023450"/>
    </source>
</evidence>
<dbReference type="Gene3D" id="1.10.30.50">
    <property type="match status" value="1"/>
</dbReference>
<dbReference type="SMART" id="SM00507">
    <property type="entry name" value="HNHc"/>
    <property type="match status" value="1"/>
</dbReference>
<evidence type="ECO:0000313" key="4">
    <source>
        <dbReference type="EMBL" id="MFD0920444.1"/>
    </source>
</evidence>
<protein>
    <submittedName>
        <fullName evidence="4">DUF222 domain-containing protein</fullName>
    </submittedName>
</protein>
<evidence type="ECO:0000256" key="2">
    <source>
        <dbReference type="SAM" id="MobiDB-lite"/>
    </source>
</evidence>
<evidence type="ECO:0000259" key="3">
    <source>
        <dbReference type="SMART" id="SM00507"/>
    </source>
</evidence>
<feature type="compositionally biased region" description="Basic and acidic residues" evidence="2">
    <location>
        <begin position="441"/>
        <end position="454"/>
    </location>
</feature>
<comment type="caution">
    <text evidence="4">The sequence shown here is derived from an EMBL/GenBank/DDBJ whole genome shotgun (WGS) entry which is preliminary data.</text>
</comment>
<organism evidence="4 5">
    <name type="scientific">Saccharopolyspora rosea</name>
    <dbReference type="NCBI Taxonomy" id="524884"/>
    <lineage>
        <taxon>Bacteria</taxon>
        <taxon>Bacillati</taxon>
        <taxon>Actinomycetota</taxon>
        <taxon>Actinomycetes</taxon>
        <taxon>Pseudonocardiales</taxon>
        <taxon>Pseudonocardiaceae</taxon>
        <taxon>Saccharopolyspora</taxon>
    </lineage>
</organism>
<dbReference type="RefSeq" id="WP_263248014.1">
    <property type="nucleotide sequence ID" value="NZ_BAABLT010000005.1"/>
</dbReference>
<dbReference type="Proteomes" id="UP001597018">
    <property type="component" value="Unassembled WGS sequence"/>
</dbReference>
<dbReference type="InterPro" id="IPR002711">
    <property type="entry name" value="HNH"/>
</dbReference>
<reference evidence="5" key="1">
    <citation type="journal article" date="2019" name="Int. J. Syst. Evol. Microbiol.">
        <title>The Global Catalogue of Microorganisms (GCM) 10K type strain sequencing project: providing services to taxonomists for standard genome sequencing and annotation.</title>
        <authorList>
            <consortium name="The Broad Institute Genomics Platform"/>
            <consortium name="The Broad Institute Genome Sequencing Center for Infectious Disease"/>
            <person name="Wu L."/>
            <person name="Ma J."/>
        </authorList>
    </citation>
    <scope>NUCLEOTIDE SEQUENCE [LARGE SCALE GENOMIC DNA]</scope>
    <source>
        <strain evidence="5">CCUG 56401</strain>
    </source>
</reference>
<feature type="region of interest" description="Disordered" evidence="2">
    <location>
        <begin position="411"/>
        <end position="454"/>
    </location>
</feature>
<feature type="compositionally biased region" description="Basic and acidic residues" evidence="2">
    <location>
        <begin position="422"/>
        <end position="432"/>
    </location>
</feature>
<accession>A0ABW3FUE5</accession>
<sequence length="454" mass="49412">MAEVVATRGAPVDVDSPQETVLSSPRLVAEIQETERVLRAALARQLALLAEVERRGVPREAGARSTESWLRALLNIDHQEASSRVRVARRVEERVDPSGAPLPADLPATAHALRAGEISLAHARVVVDGMRKLPSWCDARSREEIERVLAGQAHALSPRELARLAERIRYLHDEEGALADEDYQVEARELHHSVGADGMTVIRARLDRESGAKFRAVFEPLAAPRPQEDGAPDPRTAAKRNADAFAGVLDRLLDAEWLPRPGGQSPQLTVTVGFDDLRKDVGDAARMPGTLDATGQPITPENVRRIACDADVLPVVLGSDGVPLAVGRAERTAPVHLRVALLHRDGVCAFPGCDRPPGTPQAHHIISWIDGGSTDLDNMVMLCGHHHRTVHRQDWAITVVDGLPVFIPPSTVDPIRRPRPGGRAEHHDHGTILREAIPAPRHSEDDPARPHSDS</sequence>
<keyword evidence="5" id="KW-1185">Reference proteome</keyword>
<dbReference type="CDD" id="cd00085">
    <property type="entry name" value="HNHc"/>
    <property type="match status" value="1"/>
</dbReference>
<gene>
    <name evidence="4" type="ORF">ACFQ16_11890</name>
</gene>
<dbReference type="InterPro" id="IPR003870">
    <property type="entry name" value="DUF222"/>
</dbReference>
<feature type="domain" description="HNH nuclease" evidence="3">
    <location>
        <begin position="336"/>
        <end position="388"/>
    </location>
</feature>
<name>A0ABW3FUE5_9PSEU</name>
<dbReference type="InterPro" id="IPR003615">
    <property type="entry name" value="HNH_nuc"/>
</dbReference>
<dbReference type="EMBL" id="JBHTIW010000007">
    <property type="protein sequence ID" value="MFD0920444.1"/>
    <property type="molecule type" value="Genomic_DNA"/>
</dbReference>
<proteinExistence type="inferred from homology"/>
<dbReference type="Pfam" id="PF02720">
    <property type="entry name" value="DUF222"/>
    <property type="match status" value="1"/>
</dbReference>
<evidence type="ECO:0000313" key="5">
    <source>
        <dbReference type="Proteomes" id="UP001597018"/>
    </source>
</evidence>